<sequence length="698" mass="78482">MMTDQFPAVDIVLFEGVPTFTVESRPLARLASISGELVGLYQGHMPMVLRVIGGTVENNTVNVHYAGPGWTISDQIRRITPGLFHCQRTWRNESNRGQEVVLTCGLERLTDVSFYMIPAVSYNGNHWGGGLEPKGLLDASLLSSQKVTCLGKGRWVFGGDRSSLPACTITEGDGYVVGLYAAPEDASHAACSLEPVVDGMIHWLYWPLQEQPRTYIRRDAYAPGISHTLNLDAGSSCTRSFFIAIHRSSGFHHGYCTILDEAWAQFYHEVPARYPPQQLWALGIQFAKESLWVESDEFVGFSIGLTLQDGQWAQRPFWRYEIGWCGQGAGLAAALLQDYLWHGDEDSWRRGEAALDFWMNRGRFPNGLFYTNFDYALEGILNPPLDTCNLGWGAYHYLCAWEMAEKASRLRPEWLNMGLGVCNFFSRHAAPDGKLGRFWNAEGHLLDVDGTIGSFLIWPLIKAYRITHEHRYLQAAEQAYRAYAEDDLARVQCTAGALDTDCIDKESAWPLLIAGLDLYEVTGNPYYLYQAELAAYYMASWQWHYTLIYPDDTPAAEMSYDTFGGTSVSVQHHHLDPWGALVALGWLRLAAITGKEIWRQRALATWHQSTMGLSDGSLTLKGITRPPGGQDEGFFHTRWGGEPGDVSDWLVAWPTALRLITLMHWPKWNDLESKKVSENSARDPLPGYEPNVSRLTIR</sequence>
<comment type="caution">
    <text evidence="2">The sequence shown here is derived from an EMBL/GenBank/DDBJ whole genome shotgun (WGS) entry which is preliminary data.</text>
</comment>
<protein>
    <submittedName>
        <fullName evidence="2">Uncharacterized protein</fullName>
    </submittedName>
</protein>
<dbReference type="AlphaFoldDB" id="A0A7C1JMS0"/>
<organism evidence="2">
    <name type="scientific">Caldilinea aerophila</name>
    <dbReference type="NCBI Taxonomy" id="133453"/>
    <lineage>
        <taxon>Bacteria</taxon>
        <taxon>Bacillati</taxon>
        <taxon>Chloroflexota</taxon>
        <taxon>Caldilineae</taxon>
        <taxon>Caldilineales</taxon>
        <taxon>Caldilineaceae</taxon>
        <taxon>Caldilinea</taxon>
    </lineage>
</organism>
<name>A0A7C1JMS0_9CHLR</name>
<gene>
    <name evidence="2" type="ORF">ENQ20_18680</name>
</gene>
<dbReference type="EMBL" id="DSMG01000194">
    <property type="protein sequence ID" value="HDX33486.1"/>
    <property type="molecule type" value="Genomic_DNA"/>
</dbReference>
<evidence type="ECO:0000256" key="1">
    <source>
        <dbReference type="SAM" id="MobiDB-lite"/>
    </source>
</evidence>
<proteinExistence type="predicted"/>
<dbReference type="GO" id="GO:0005975">
    <property type="term" value="P:carbohydrate metabolic process"/>
    <property type="evidence" value="ECO:0007669"/>
    <property type="project" value="InterPro"/>
</dbReference>
<reference evidence="2" key="1">
    <citation type="journal article" date="2020" name="mSystems">
        <title>Genome- and Community-Level Interaction Insights into Carbon Utilization and Element Cycling Functions of Hydrothermarchaeota in Hydrothermal Sediment.</title>
        <authorList>
            <person name="Zhou Z."/>
            <person name="Liu Y."/>
            <person name="Xu W."/>
            <person name="Pan J."/>
            <person name="Luo Z.H."/>
            <person name="Li M."/>
        </authorList>
    </citation>
    <scope>NUCLEOTIDE SEQUENCE [LARGE SCALE GENOMIC DNA]</scope>
    <source>
        <strain evidence="2">SpSt-289</strain>
    </source>
</reference>
<evidence type="ECO:0000313" key="2">
    <source>
        <dbReference type="EMBL" id="HDX33486.1"/>
    </source>
</evidence>
<dbReference type="InterPro" id="IPR008928">
    <property type="entry name" value="6-hairpin_glycosidase_sf"/>
</dbReference>
<accession>A0A7C1JMS0</accession>
<dbReference type="SUPFAM" id="SSF48208">
    <property type="entry name" value="Six-hairpin glycosidases"/>
    <property type="match status" value="2"/>
</dbReference>
<feature type="region of interest" description="Disordered" evidence="1">
    <location>
        <begin position="676"/>
        <end position="698"/>
    </location>
</feature>